<dbReference type="PRINTS" id="PR00909">
    <property type="entry name" value="SPERMDNBNDNG"/>
</dbReference>
<accession>A0ABM8Z5U9</accession>
<protein>
    <submittedName>
        <fullName evidence="6">Spermidine/putrescine-binding periplasmic protein</fullName>
    </submittedName>
</protein>
<feature type="signal peptide" evidence="5">
    <location>
        <begin position="1"/>
        <end position="19"/>
    </location>
</feature>
<reference evidence="6 7" key="1">
    <citation type="submission" date="2021-11" db="EMBL/GenBank/DDBJ databases">
        <authorList>
            <person name="Depoorter E."/>
        </authorList>
    </citation>
    <scope>NUCLEOTIDE SEQUENCE [LARGE SCALE GENOMIC DNA]</scope>
    <source>
        <strain evidence="6 7">LMG 24289</strain>
    </source>
</reference>
<dbReference type="RefSeq" id="WP_230096653.1">
    <property type="nucleotide sequence ID" value="NZ_CAKKNS010000003.1"/>
</dbReference>
<dbReference type="EMBL" id="CAKKNS010000003">
    <property type="protein sequence ID" value="CAH0416611.1"/>
    <property type="molecule type" value="Genomic_DNA"/>
</dbReference>
<gene>
    <name evidence="6" type="primary">potD_2</name>
    <name evidence="6" type="ORF">WFA24289_00915</name>
</gene>
<proteinExistence type="predicted"/>
<keyword evidence="3 5" id="KW-0732">Signal</keyword>
<dbReference type="SUPFAM" id="SSF53850">
    <property type="entry name" value="Periplasmic binding protein-like II"/>
    <property type="match status" value="1"/>
</dbReference>
<dbReference type="Proteomes" id="UP000789707">
    <property type="component" value="Unassembled WGS sequence"/>
</dbReference>
<comment type="caution">
    <text evidence="6">The sequence shown here is derived from an EMBL/GenBank/DDBJ whole genome shotgun (WGS) entry which is preliminary data.</text>
</comment>
<dbReference type="Gene3D" id="3.40.190.10">
    <property type="entry name" value="Periplasmic binding protein-like II"/>
    <property type="match status" value="2"/>
</dbReference>
<keyword evidence="4" id="KW-0574">Periplasm</keyword>
<evidence type="ECO:0000256" key="3">
    <source>
        <dbReference type="ARBA" id="ARBA00022729"/>
    </source>
</evidence>
<dbReference type="InterPro" id="IPR001188">
    <property type="entry name" value="Sperm_putr-bd"/>
</dbReference>
<sequence length="362" mass="41029">MKKLIYAMLAVLITSGLLALGARHFEQAQSAATGDERSGKVLNIYNWGAYIDPALITKFEKQTGIKVNYDTFDSNEAMLTKIQQGGTSYDITVPSDYTVQKMKQLGLLHPLDHSKLTTLKYYDPFIMNRAFDPHNEYSVPYFWGTLGITYNDKYVNAKDVQTWNDLWNPKFRDDIMLTDDARDVFGFSLLSMHKSVNTTDNADLLAAKGKLDALMPNVKAIAADEIKMYMAQDQAAIAVGYSGDASEMIEENSHLHYVIPKGGTNLWFDNLVIPKNAKHLAAAYKFINFINEPKNAAQNAQYIGYSTPNWAAKKLLPKSITDQKEFYPDDAMIKDDQVYTNLSQLKTQQYNDLYLEFKMARH</sequence>
<dbReference type="CDD" id="cd13663">
    <property type="entry name" value="PBP2_PotD_PotF_like_2"/>
    <property type="match status" value="1"/>
</dbReference>
<evidence type="ECO:0000256" key="1">
    <source>
        <dbReference type="ARBA" id="ARBA00004418"/>
    </source>
</evidence>
<evidence type="ECO:0000256" key="4">
    <source>
        <dbReference type="ARBA" id="ARBA00022764"/>
    </source>
</evidence>
<dbReference type="PANTHER" id="PTHR30222:SF17">
    <property type="entry name" value="SPERMIDINE_PUTRESCINE-BINDING PERIPLASMIC PROTEIN"/>
    <property type="match status" value="1"/>
</dbReference>
<dbReference type="PIRSF" id="PIRSF019574">
    <property type="entry name" value="Periplasmic_polyamine_BP"/>
    <property type="match status" value="1"/>
</dbReference>
<dbReference type="PANTHER" id="PTHR30222">
    <property type="entry name" value="SPERMIDINE/PUTRESCINE-BINDING PERIPLASMIC PROTEIN"/>
    <property type="match status" value="1"/>
</dbReference>
<evidence type="ECO:0000313" key="7">
    <source>
        <dbReference type="Proteomes" id="UP000789707"/>
    </source>
</evidence>
<evidence type="ECO:0000256" key="2">
    <source>
        <dbReference type="ARBA" id="ARBA00022448"/>
    </source>
</evidence>
<dbReference type="Pfam" id="PF13416">
    <property type="entry name" value="SBP_bac_8"/>
    <property type="match status" value="1"/>
</dbReference>
<keyword evidence="2" id="KW-0813">Transport</keyword>
<evidence type="ECO:0000313" key="6">
    <source>
        <dbReference type="EMBL" id="CAH0416611.1"/>
    </source>
</evidence>
<comment type="subcellular location">
    <subcellularLocation>
        <location evidence="1">Periplasm</location>
    </subcellularLocation>
</comment>
<name>A0ABM8Z5U9_9LACO</name>
<dbReference type="InterPro" id="IPR006059">
    <property type="entry name" value="SBP"/>
</dbReference>
<keyword evidence="7" id="KW-1185">Reference proteome</keyword>
<evidence type="ECO:0000256" key="5">
    <source>
        <dbReference type="SAM" id="SignalP"/>
    </source>
</evidence>
<organism evidence="6 7">
    <name type="scientific">Periweissella fabaria</name>
    <dbReference type="NCBI Taxonomy" id="546157"/>
    <lineage>
        <taxon>Bacteria</taxon>
        <taxon>Bacillati</taxon>
        <taxon>Bacillota</taxon>
        <taxon>Bacilli</taxon>
        <taxon>Lactobacillales</taxon>
        <taxon>Lactobacillaceae</taxon>
        <taxon>Periweissella</taxon>
    </lineage>
</organism>
<feature type="chain" id="PRO_5046726902" evidence="5">
    <location>
        <begin position="20"/>
        <end position="362"/>
    </location>
</feature>